<dbReference type="GO" id="GO:0005507">
    <property type="term" value="F:copper ion binding"/>
    <property type="evidence" value="ECO:0007669"/>
    <property type="project" value="InterPro"/>
</dbReference>
<keyword evidence="4" id="KW-0325">Glycoprotein</keyword>
<dbReference type="PANTHER" id="PTHR11709:SF511">
    <property type="entry name" value="LACCASE"/>
    <property type="match status" value="1"/>
</dbReference>
<dbReference type="STRING" id="93625.A0A409XRX3"/>
<dbReference type="InParanoid" id="A0A409XRX3"/>
<name>A0A409XRX3_PSICY</name>
<dbReference type="CDD" id="cd13903">
    <property type="entry name" value="CuRO_3_Tv-LCC_like"/>
    <property type="match status" value="1"/>
</dbReference>
<dbReference type="Pfam" id="PF07731">
    <property type="entry name" value="Cu-oxidase_2"/>
    <property type="match status" value="1"/>
</dbReference>
<keyword evidence="10" id="KW-1185">Reference proteome</keyword>
<feature type="domain" description="Plastocyanin-like" evidence="8">
    <location>
        <begin position="39"/>
        <end position="158"/>
    </location>
</feature>
<evidence type="ECO:0000256" key="4">
    <source>
        <dbReference type="ARBA" id="ARBA00023180"/>
    </source>
</evidence>
<reference evidence="9 10" key="1">
    <citation type="journal article" date="2018" name="Evol. Lett.">
        <title>Horizontal gene cluster transfer increased hallucinogenic mushroom diversity.</title>
        <authorList>
            <person name="Reynolds H.T."/>
            <person name="Vijayakumar V."/>
            <person name="Gluck-Thaler E."/>
            <person name="Korotkin H.B."/>
            <person name="Matheny P.B."/>
            <person name="Slot J.C."/>
        </authorList>
    </citation>
    <scope>NUCLEOTIDE SEQUENCE [LARGE SCALE GENOMIC DNA]</scope>
    <source>
        <strain evidence="9 10">2631</strain>
    </source>
</reference>
<dbReference type="OrthoDB" id="2121828at2759"/>
<dbReference type="EMBL" id="NHYD01000693">
    <property type="protein sequence ID" value="PPQ93569.1"/>
    <property type="molecule type" value="Genomic_DNA"/>
</dbReference>
<sequence length="579" mass="64122">MFLYFFEYVIQIFFPGALLAAPEIASVATLGPQSTLYVTNEFISPDGFRRSASVINGVYPAPLIIAQKGDNFKLNVANYLSDNTMHRSTSIHWHGVLQRGGTNWADGAVGVSQCPISPNRSFLYQFNATEPGTFWYHSHYGTQYCDGVRGALVVYDPDDPHKTLYDETTVVTLGDWYHIQSPSLDILPAADSHLINGKGRYPRGPLTDLAVVNVEQGKRYRLRIVSISCDAFYTFSIDDHPLTVIEADGESVVPVRGIDALKIFAGQRYSVVLVANQPVGNYWIRSIPPPPDSNAALITFDEDSLNSAILRYKGANVHGQPSTKPTQINILRETQLHALINPMAPGKPIEDGGDKNIHINLAFDEETQLFKLNGATFIPPKVPVLLQILTGTPPGQLLPEGSIYWLPRNKSISISIVPGKKDTPHPFHLHGHSFSVVRSANTPEDPMPGYNYIDPVRRDTVNLGDADSGSNVTIRFTTDNPGPWIFHCFAFLWITESVMKSSHIDWHLERGMAIVFAEDPEDVPTVIRPPGKLAVNILLKEFPVLNSFVTEQWQYLCPIFDNLPASMTSISTVMVLPTS</sequence>
<dbReference type="Pfam" id="PF07732">
    <property type="entry name" value="Cu-oxidase_3"/>
    <property type="match status" value="1"/>
</dbReference>
<feature type="domain" description="Plastocyanin-like" evidence="7">
    <location>
        <begin position="378"/>
        <end position="521"/>
    </location>
</feature>
<feature type="signal peptide" evidence="5">
    <location>
        <begin position="1"/>
        <end position="20"/>
    </location>
</feature>
<gene>
    <name evidence="9" type="ORF">CVT25_005561</name>
</gene>
<dbReference type="Pfam" id="PF00394">
    <property type="entry name" value="Cu-oxidase"/>
    <property type="match status" value="1"/>
</dbReference>
<evidence type="ECO:0000256" key="3">
    <source>
        <dbReference type="ARBA" id="ARBA00023157"/>
    </source>
</evidence>
<evidence type="ECO:0000313" key="9">
    <source>
        <dbReference type="EMBL" id="PPQ93569.1"/>
    </source>
</evidence>
<evidence type="ECO:0008006" key="11">
    <source>
        <dbReference type="Google" id="ProtNLM"/>
    </source>
</evidence>
<dbReference type="AlphaFoldDB" id="A0A409XRX3"/>
<evidence type="ECO:0000256" key="5">
    <source>
        <dbReference type="SAM" id="SignalP"/>
    </source>
</evidence>
<dbReference type="GO" id="GO:0016491">
    <property type="term" value="F:oxidoreductase activity"/>
    <property type="evidence" value="ECO:0007669"/>
    <property type="project" value="InterPro"/>
</dbReference>
<keyword evidence="5" id="KW-0732">Signal</keyword>
<evidence type="ECO:0000256" key="1">
    <source>
        <dbReference type="ARBA" id="ARBA00010609"/>
    </source>
</evidence>
<dbReference type="InterPro" id="IPR008972">
    <property type="entry name" value="Cupredoxin"/>
</dbReference>
<protein>
    <recommendedName>
        <fullName evidence="11">Laccase</fullName>
    </recommendedName>
</protein>
<dbReference type="InterPro" id="IPR011706">
    <property type="entry name" value="Cu-oxidase_C"/>
</dbReference>
<dbReference type="FunFam" id="2.60.40.420:FF:000045">
    <property type="entry name" value="Laccase 2"/>
    <property type="match status" value="1"/>
</dbReference>
<evidence type="ECO:0000259" key="8">
    <source>
        <dbReference type="Pfam" id="PF07732"/>
    </source>
</evidence>
<organism evidence="9 10">
    <name type="scientific">Psilocybe cyanescens</name>
    <dbReference type="NCBI Taxonomy" id="93625"/>
    <lineage>
        <taxon>Eukaryota</taxon>
        <taxon>Fungi</taxon>
        <taxon>Dikarya</taxon>
        <taxon>Basidiomycota</taxon>
        <taxon>Agaricomycotina</taxon>
        <taxon>Agaricomycetes</taxon>
        <taxon>Agaricomycetidae</taxon>
        <taxon>Agaricales</taxon>
        <taxon>Agaricineae</taxon>
        <taxon>Strophariaceae</taxon>
        <taxon>Psilocybe</taxon>
    </lineage>
</organism>
<evidence type="ECO:0000313" key="10">
    <source>
        <dbReference type="Proteomes" id="UP000283269"/>
    </source>
</evidence>
<dbReference type="SUPFAM" id="SSF49503">
    <property type="entry name" value="Cupredoxins"/>
    <property type="match status" value="3"/>
</dbReference>
<feature type="domain" description="Plastocyanin-like" evidence="6">
    <location>
        <begin position="168"/>
        <end position="315"/>
    </location>
</feature>
<proteinExistence type="inferred from homology"/>
<comment type="similarity">
    <text evidence="1">Belongs to the multicopper oxidase family.</text>
</comment>
<keyword evidence="3" id="KW-1015">Disulfide bond</keyword>
<feature type="chain" id="PRO_5019468077" description="Laccase" evidence="5">
    <location>
        <begin position="21"/>
        <end position="579"/>
    </location>
</feature>
<dbReference type="InterPro" id="IPR011707">
    <property type="entry name" value="Cu-oxidase-like_N"/>
</dbReference>
<evidence type="ECO:0000259" key="6">
    <source>
        <dbReference type="Pfam" id="PF00394"/>
    </source>
</evidence>
<dbReference type="InterPro" id="IPR001117">
    <property type="entry name" value="Cu-oxidase_2nd"/>
</dbReference>
<comment type="caution">
    <text evidence="9">The sequence shown here is derived from an EMBL/GenBank/DDBJ whole genome shotgun (WGS) entry which is preliminary data.</text>
</comment>
<accession>A0A409XRX3</accession>
<dbReference type="PANTHER" id="PTHR11709">
    <property type="entry name" value="MULTI-COPPER OXIDASE"/>
    <property type="match status" value="1"/>
</dbReference>
<dbReference type="Gene3D" id="2.60.40.420">
    <property type="entry name" value="Cupredoxins - blue copper proteins"/>
    <property type="match status" value="3"/>
</dbReference>
<evidence type="ECO:0000259" key="7">
    <source>
        <dbReference type="Pfam" id="PF07731"/>
    </source>
</evidence>
<evidence type="ECO:0000256" key="2">
    <source>
        <dbReference type="ARBA" id="ARBA00023008"/>
    </source>
</evidence>
<dbReference type="InterPro" id="IPR045087">
    <property type="entry name" value="Cu-oxidase_fam"/>
</dbReference>
<keyword evidence="2" id="KW-0186">Copper</keyword>
<dbReference type="Proteomes" id="UP000283269">
    <property type="component" value="Unassembled WGS sequence"/>
</dbReference>